<dbReference type="Pfam" id="PF13644">
    <property type="entry name" value="DKNYY"/>
    <property type="match status" value="2"/>
</dbReference>
<evidence type="ECO:0008006" key="3">
    <source>
        <dbReference type="Google" id="ProtNLM"/>
    </source>
</evidence>
<reference evidence="1 2" key="1">
    <citation type="submission" date="2017-10" db="EMBL/GenBank/DDBJ databases">
        <title>The new phylogeny of genus Mycobacterium.</title>
        <authorList>
            <person name="Tortoli E."/>
            <person name="Trovato A."/>
            <person name="Cirillo D.M."/>
        </authorList>
    </citation>
    <scope>NUCLEOTIDE SEQUENCE [LARGE SCALE GENOMIC DNA]</scope>
    <source>
        <strain evidence="1 2">IP141170001</strain>
    </source>
</reference>
<gene>
    <name evidence="1" type="ORF">CRI78_18815</name>
</gene>
<dbReference type="EMBL" id="PDCR01000025">
    <property type="protein sequence ID" value="PEG52871.1"/>
    <property type="molecule type" value="Genomic_DNA"/>
</dbReference>
<dbReference type="OrthoDB" id="183406at2"/>
<evidence type="ECO:0000313" key="2">
    <source>
        <dbReference type="Proteomes" id="UP000220340"/>
    </source>
</evidence>
<proteinExistence type="predicted"/>
<sequence>MRTVIALVMLVILAVLPGCGGEPNSVFDAAGYHVRDGRVYYLNTFPGKAFDVSGADADSFEVLDGGFARDRGAVYLDGHALPDADPASFVLLDRSGYAKDTRHVYARDRVVSTDPEHFELLGGDLSRDSAAVYWPDGSVLSDDPENFVIISNAERYLFTRDAKKVHVNGNPIAGADPQSYRVLGGAYGTDRDGAFYLDEPIVDADSASLRHLQGAYAADVRRAYWMGKEIRGATPASFRVLHEAFECSADEDEAFYRDVVIADVDPRSFPAGAGVTGCSAGGIAFTD</sequence>
<protein>
    <recommendedName>
        <fullName evidence="3">DKNYY family protein</fullName>
    </recommendedName>
</protein>
<evidence type="ECO:0000313" key="1">
    <source>
        <dbReference type="EMBL" id="PEG52871.1"/>
    </source>
</evidence>
<dbReference type="AlphaFoldDB" id="A0A1Q4HD47"/>
<dbReference type="STRING" id="1801.BRW64_13030"/>
<name>A0A1Q4HD47_9MYCO</name>
<dbReference type="Proteomes" id="UP000220340">
    <property type="component" value="Unassembled WGS sequence"/>
</dbReference>
<accession>A0A1Q4HD47</accession>
<keyword evidence="2" id="KW-1185">Reference proteome</keyword>
<comment type="caution">
    <text evidence="1">The sequence shown here is derived from an EMBL/GenBank/DDBJ whole genome shotgun (WGS) entry which is preliminary data.</text>
</comment>
<dbReference type="RefSeq" id="WP_073856669.1">
    <property type="nucleotide sequence ID" value="NZ_BAAATC010000008.1"/>
</dbReference>
<dbReference type="InterPro" id="IPR027375">
    <property type="entry name" value="DKNYY"/>
</dbReference>
<organism evidence="1 2">
    <name type="scientific">Mycolicibacterium diernhoferi</name>
    <dbReference type="NCBI Taxonomy" id="1801"/>
    <lineage>
        <taxon>Bacteria</taxon>
        <taxon>Bacillati</taxon>
        <taxon>Actinomycetota</taxon>
        <taxon>Actinomycetes</taxon>
        <taxon>Mycobacteriales</taxon>
        <taxon>Mycobacteriaceae</taxon>
        <taxon>Mycolicibacterium</taxon>
    </lineage>
</organism>